<keyword evidence="4" id="KW-0808">Transferase</keyword>
<dbReference type="Proteomes" id="UP001165576">
    <property type="component" value="Unassembled WGS sequence"/>
</dbReference>
<keyword evidence="3" id="KW-0489">Methyltransferase</keyword>
<proteinExistence type="inferred from homology"/>
<dbReference type="Pfam" id="PF01555">
    <property type="entry name" value="N6_N4_Mtase"/>
    <property type="match status" value="1"/>
</dbReference>
<dbReference type="InterPro" id="IPR029063">
    <property type="entry name" value="SAM-dependent_MTases_sf"/>
</dbReference>
<dbReference type="RefSeq" id="WP_266115975.1">
    <property type="nucleotide sequence ID" value="NZ_JANIDY010000001.1"/>
</dbReference>
<comment type="caution">
    <text evidence="8">The sequence shown here is derived from an EMBL/GenBank/DDBJ whole genome shotgun (WGS) entry which is preliminary data.</text>
</comment>
<gene>
    <name evidence="8" type="ORF">NQF86_02240</name>
</gene>
<organism evidence="8 9">
    <name type="scientific">Bombella pluederhausensis</name>
    <dbReference type="NCBI Taxonomy" id="2967336"/>
    <lineage>
        <taxon>Bacteria</taxon>
        <taxon>Pseudomonadati</taxon>
        <taxon>Pseudomonadota</taxon>
        <taxon>Alphaproteobacteria</taxon>
        <taxon>Acetobacterales</taxon>
        <taxon>Acetobacteraceae</taxon>
        <taxon>Bombella</taxon>
    </lineage>
</organism>
<evidence type="ECO:0000313" key="8">
    <source>
        <dbReference type="EMBL" id="MCX5617495.1"/>
    </source>
</evidence>
<dbReference type="InterPro" id="IPR002295">
    <property type="entry name" value="N4/N6-MTase_EcoPI_Mod-like"/>
</dbReference>
<evidence type="ECO:0000256" key="5">
    <source>
        <dbReference type="ARBA" id="ARBA00022691"/>
    </source>
</evidence>
<dbReference type="EMBL" id="JANIDY010000001">
    <property type="protein sequence ID" value="MCX5617495.1"/>
    <property type="molecule type" value="Genomic_DNA"/>
</dbReference>
<evidence type="ECO:0000256" key="1">
    <source>
        <dbReference type="ARBA" id="ARBA00006594"/>
    </source>
</evidence>
<dbReference type="EC" id="2.1.1.72" evidence="2"/>
<dbReference type="Gene3D" id="3.40.50.150">
    <property type="entry name" value="Vaccinia Virus protein VP39"/>
    <property type="match status" value="1"/>
</dbReference>
<comment type="similarity">
    <text evidence="1">Belongs to the N(4)/N(6)-methyltransferase family.</text>
</comment>
<keyword evidence="5" id="KW-0949">S-adenosyl-L-methionine</keyword>
<evidence type="ECO:0000256" key="6">
    <source>
        <dbReference type="ARBA" id="ARBA00047942"/>
    </source>
</evidence>
<dbReference type="PRINTS" id="PR00506">
    <property type="entry name" value="D21N6MTFRASE"/>
</dbReference>
<sequence length="571" mass="64671">MTELSFKGKEFVYNHHLAVPFRPLVPHPKKGIGPVALDGNLIIQGDNLHALKALLPLYAGKVDCIFIDPPYNTGNEGWCYNDNVNAPMIREWLASNPINIEDGLRHDKWCAMMWPRLRLLFDLLSDDGVIFICIDDNELYNMKLMLDELSRNPSNWIGTIVWKNVTDNNPTRIAVEHEYIVCFSKDKDSVEKVWKSQFSDVKDLLVRVGSEFAAEHPTPEEMQAAYTAWFREHKSELWPLDRYKYIDADGIYTGSQSVHNPGREGYRYDVMHPKTGKPCKQPLMGYRFSEETMRDLLANDKILFGDNHEKIIEIKVYAKDFLDKLPSVIELDGRTAAYELRQLFPERAKAFDNPKPTQLVDKILSYATRKDSLVLDSFAGSGTTAHSVMKLNAKDGGQRRFILVEGEHYADELTRERVARVQSGIPGADQEPSHSGLGGTFTYCTLGDPVELDKVLSGETLPSYTGLGAVLFHMATNHALVPTAVREDDFYLGATEGQHVWLIYKPDLDWLKSPEAALTLARAKTFATTDPTMRHLVFAPARFVSQKMLAEQNIPVEFVPLPFALYQIDRS</sequence>
<name>A0ABT3WEG1_9PROT</name>
<evidence type="ECO:0000256" key="3">
    <source>
        <dbReference type="ARBA" id="ARBA00022603"/>
    </source>
</evidence>
<evidence type="ECO:0000256" key="2">
    <source>
        <dbReference type="ARBA" id="ARBA00011900"/>
    </source>
</evidence>
<accession>A0ABT3WEG1</accession>
<dbReference type="InterPro" id="IPR002052">
    <property type="entry name" value="DNA_methylase_N6_adenine_CS"/>
</dbReference>
<protein>
    <recommendedName>
        <fullName evidence="2">site-specific DNA-methyltransferase (adenine-specific)</fullName>
        <ecNumber evidence="2">2.1.1.72</ecNumber>
    </recommendedName>
</protein>
<keyword evidence="9" id="KW-1185">Reference proteome</keyword>
<feature type="domain" description="DNA methylase N-4/N-6" evidence="7">
    <location>
        <begin position="62"/>
        <end position="408"/>
    </location>
</feature>
<evidence type="ECO:0000313" key="9">
    <source>
        <dbReference type="Proteomes" id="UP001165576"/>
    </source>
</evidence>
<reference evidence="8" key="1">
    <citation type="submission" date="2022-07" db="EMBL/GenBank/DDBJ databases">
        <title>Bombella genomes.</title>
        <authorList>
            <person name="Harer L."/>
            <person name="Styblova S."/>
            <person name="Ehrmann M."/>
        </authorList>
    </citation>
    <scope>NUCLEOTIDE SEQUENCE</scope>
    <source>
        <strain evidence="8">TMW 2.2543</strain>
    </source>
</reference>
<evidence type="ECO:0000259" key="7">
    <source>
        <dbReference type="Pfam" id="PF01555"/>
    </source>
</evidence>
<comment type="catalytic activity">
    <reaction evidence="6">
        <text>a 2'-deoxyadenosine in DNA + S-adenosyl-L-methionine = an N(6)-methyl-2'-deoxyadenosine in DNA + S-adenosyl-L-homocysteine + H(+)</text>
        <dbReference type="Rhea" id="RHEA:15197"/>
        <dbReference type="Rhea" id="RHEA-COMP:12418"/>
        <dbReference type="Rhea" id="RHEA-COMP:12419"/>
        <dbReference type="ChEBI" id="CHEBI:15378"/>
        <dbReference type="ChEBI" id="CHEBI:57856"/>
        <dbReference type="ChEBI" id="CHEBI:59789"/>
        <dbReference type="ChEBI" id="CHEBI:90615"/>
        <dbReference type="ChEBI" id="CHEBI:90616"/>
        <dbReference type="EC" id="2.1.1.72"/>
    </reaction>
</comment>
<evidence type="ECO:0000256" key="4">
    <source>
        <dbReference type="ARBA" id="ARBA00022679"/>
    </source>
</evidence>
<dbReference type="SUPFAM" id="SSF53335">
    <property type="entry name" value="S-adenosyl-L-methionine-dependent methyltransferases"/>
    <property type="match status" value="1"/>
</dbReference>
<dbReference type="InterPro" id="IPR002941">
    <property type="entry name" value="DNA_methylase_N4/N6"/>
</dbReference>
<dbReference type="PROSITE" id="PS00092">
    <property type="entry name" value="N6_MTASE"/>
    <property type="match status" value="1"/>
</dbReference>